<evidence type="ECO:0000313" key="3">
    <source>
        <dbReference type="Proteomes" id="UP000189513"/>
    </source>
</evidence>
<gene>
    <name evidence="2" type="ORF">BON22_2547</name>
</gene>
<sequence length="311" mass="36165">MYRMANPYRQQPQSKGLCWTDPEPWETQARLDKPRERAQGWRDYSRPLAGKGRPSKLSGSGTSRISGRDGTSSGRFKDRKKDQQKDTYSAPPEVLYKQIGSAGLAYVDKSTEASYNWLTKTYPLPKGEQTKNMRSLKDICAMKVAERAHNLNSIHLQSVTWSVMRRTKTVFNMQREWKDVDWDDWKLIDAEGREMEKLSWGMKAQAFIRKYNLPDSGVEMERDVIWLDFNVMNHVFADREYDTTEGQFDHMWKLGEVMSYTQTMVLTRRKDAKSETPPTLSGSLNRKAVKKPALKRKKLINIRDAKSFFDL</sequence>
<name>A0A1V2L6S9_CYBFA</name>
<feature type="compositionally biased region" description="Basic and acidic residues" evidence="1">
    <location>
        <begin position="75"/>
        <end position="85"/>
    </location>
</feature>
<comment type="caution">
    <text evidence="2">The sequence shown here is derived from an EMBL/GenBank/DDBJ whole genome shotgun (WGS) entry which is preliminary data.</text>
</comment>
<evidence type="ECO:0000256" key="1">
    <source>
        <dbReference type="SAM" id="MobiDB-lite"/>
    </source>
</evidence>
<dbReference type="EMBL" id="MPUK01000004">
    <property type="protein sequence ID" value="ONH67583.1"/>
    <property type="molecule type" value="Genomic_DNA"/>
</dbReference>
<feature type="region of interest" description="Disordered" evidence="1">
    <location>
        <begin position="1"/>
        <end position="92"/>
    </location>
</feature>
<dbReference type="Proteomes" id="UP000189513">
    <property type="component" value="Unassembled WGS sequence"/>
</dbReference>
<dbReference type="AlphaFoldDB" id="A0A1V2L6S9"/>
<organism evidence="2 3">
    <name type="scientific">Cyberlindnera fabianii</name>
    <name type="common">Yeast</name>
    <name type="synonym">Hansenula fabianii</name>
    <dbReference type="NCBI Taxonomy" id="36022"/>
    <lineage>
        <taxon>Eukaryota</taxon>
        <taxon>Fungi</taxon>
        <taxon>Dikarya</taxon>
        <taxon>Ascomycota</taxon>
        <taxon>Saccharomycotina</taxon>
        <taxon>Saccharomycetes</taxon>
        <taxon>Phaffomycetales</taxon>
        <taxon>Phaffomycetaceae</taxon>
        <taxon>Cyberlindnera</taxon>
    </lineage>
</organism>
<keyword evidence="3" id="KW-1185">Reference proteome</keyword>
<reference evidence="3" key="1">
    <citation type="journal article" date="2017" name="Genome Announc.">
        <title>Genome sequences of Cyberlindnera fabianii 65, Pichia kudriavzevii 129, and Saccharomyces cerevisiae 131 isolated from fermented masau fruits in Zimbabwe.</title>
        <authorList>
            <person name="van Rijswijck I.M.H."/>
            <person name="Derks M.F.L."/>
            <person name="Abee T."/>
            <person name="de Ridder D."/>
            <person name="Smid E.J."/>
        </authorList>
    </citation>
    <scope>NUCLEOTIDE SEQUENCE [LARGE SCALE GENOMIC DNA]</scope>
    <source>
        <strain evidence="3">65</strain>
    </source>
</reference>
<dbReference type="VEuPathDB" id="FungiDB:BON22_2547"/>
<feature type="compositionally biased region" description="Polar residues" evidence="1">
    <location>
        <begin position="57"/>
        <end position="74"/>
    </location>
</feature>
<accession>A0A1V2L6S9</accession>
<feature type="compositionally biased region" description="Basic and acidic residues" evidence="1">
    <location>
        <begin position="29"/>
        <end position="45"/>
    </location>
</feature>
<protein>
    <submittedName>
        <fullName evidence="2">Uncharacterized protein</fullName>
    </submittedName>
</protein>
<proteinExistence type="predicted"/>
<evidence type="ECO:0000313" key="2">
    <source>
        <dbReference type="EMBL" id="ONH67583.1"/>
    </source>
</evidence>